<protein>
    <submittedName>
        <fullName evidence="2">Uncharacterized protein</fullName>
    </submittedName>
</protein>
<evidence type="ECO:0000313" key="2">
    <source>
        <dbReference type="EMBL" id="GGG90464.1"/>
    </source>
</evidence>
<evidence type="ECO:0000256" key="1">
    <source>
        <dbReference type="SAM" id="MobiDB-lite"/>
    </source>
</evidence>
<accession>A0A917HVB9</accession>
<evidence type="ECO:0000313" key="3">
    <source>
        <dbReference type="Proteomes" id="UP000660862"/>
    </source>
</evidence>
<name>A0A917HVB9_9SPHI</name>
<proteinExistence type="predicted"/>
<reference evidence="2" key="2">
    <citation type="submission" date="2020-09" db="EMBL/GenBank/DDBJ databases">
        <authorList>
            <person name="Sun Q."/>
            <person name="Zhou Y."/>
        </authorList>
    </citation>
    <scope>NUCLEOTIDE SEQUENCE</scope>
    <source>
        <strain evidence="2">CGMCC 1.12195</strain>
    </source>
</reference>
<sequence length="240" mass="27552">MLRDELGAPPNKKRKLLDYHKSKYRATTVARAIEQMKRVLKADSSIGGKLEESINSNKSNEEISKMLKSAIGNRYKTRLLVRLYTLRNCLRTQYPDVGRLEDATITVPDNLAEIHAESNLLDKAIKELEILDVMGTKVPCVACFAKFCQQNQQAHLLQYTSSIWFSKPCMNQLGCDYDQQSAAEVLKYLNTIDQNLKQRIANIKRYTGYMGDIKQEYHDSDSESMGEESRQAIIDEYRKK</sequence>
<dbReference type="EMBL" id="BMER01000002">
    <property type="protein sequence ID" value="GGG90464.1"/>
    <property type="molecule type" value="Genomic_DNA"/>
</dbReference>
<dbReference type="AlphaFoldDB" id="A0A917HVB9"/>
<feature type="region of interest" description="Disordered" evidence="1">
    <location>
        <begin position="217"/>
        <end position="240"/>
    </location>
</feature>
<keyword evidence="3" id="KW-1185">Reference proteome</keyword>
<comment type="caution">
    <text evidence="2">The sequence shown here is derived from an EMBL/GenBank/DDBJ whole genome shotgun (WGS) entry which is preliminary data.</text>
</comment>
<organism evidence="2 3">
    <name type="scientific">Parapedobacter pyrenivorans</name>
    <dbReference type="NCBI Taxonomy" id="1305674"/>
    <lineage>
        <taxon>Bacteria</taxon>
        <taxon>Pseudomonadati</taxon>
        <taxon>Bacteroidota</taxon>
        <taxon>Sphingobacteriia</taxon>
        <taxon>Sphingobacteriales</taxon>
        <taxon>Sphingobacteriaceae</taxon>
        <taxon>Parapedobacter</taxon>
    </lineage>
</organism>
<gene>
    <name evidence="2" type="ORF">GCM10007415_26210</name>
</gene>
<dbReference type="Proteomes" id="UP000660862">
    <property type="component" value="Unassembled WGS sequence"/>
</dbReference>
<reference evidence="2" key="1">
    <citation type="journal article" date="2014" name="Int. J. Syst. Evol. Microbiol.">
        <title>Complete genome sequence of Corynebacterium casei LMG S-19264T (=DSM 44701T), isolated from a smear-ripened cheese.</title>
        <authorList>
            <consortium name="US DOE Joint Genome Institute (JGI-PGF)"/>
            <person name="Walter F."/>
            <person name="Albersmeier A."/>
            <person name="Kalinowski J."/>
            <person name="Ruckert C."/>
        </authorList>
    </citation>
    <scope>NUCLEOTIDE SEQUENCE</scope>
    <source>
        <strain evidence="2">CGMCC 1.12195</strain>
    </source>
</reference>